<reference evidence="1 2" key="1">
    <citation type="journal article" date="2021" name="Int. J. Syst. Evol. Microbiol.">
        <title>Amazonocrinis nigriterrae gen. nov., sp. nov., Atlanticothrix silvestris gen. nov., sp. nov. and Dendronalium phyllosphericum gen. nov., sp. nov., nostocacean cyanobacteria from Brazilian environments.</title>
        <authorList>
            <person name="Alvarenga D.O."/>
            <person name="Andreote A.P.D."/>
            <person name="Branco L.H.Z."/>
            <person name="Delbaje E."/>
            <person name="Cruz R.B."/>
            <person name="Varani A.M."/>
            <person name="Fiore M.F."/>
        </authorList>
    </citation>
    <scope>NUCLEOTIDE SEQUENCE [LARGE SCALE GENOMIC DNA]</scope>
    <source>
        <strain evidence="1 2">CENA369</strain>
    </source>
</reference>
<name>A0A8J7LFW0_9NOST</name>
<keyword evidence="2" id="KW-1185">Reference proteome</keyword>
<accession>A0A8J7LFW0</accession>
<proteinExistence type="predicted"/>
<gene>
    <name evidence="1" type="ORF">I8752_26020</name>
</gene>
<dbReference type="RefSeq" id="WP_214435121.1">
    <property type="nucleotide sequence ID" value="NZ_CAWPUQ010000157.1"/>
</dbReference>
<dbReference type="Gene3D" id="1.10.10.10">
    <property type="entry name" value="Winged helix-like DNA-binding domain superfamily/Winged helix DNA-binding domain"/>
    <property type="match status" value="1"/>
</dbReference>
<evidence type="ECO:0000313" key="2">
    <source>
        <dbReference type="Proteomes" id="UP000662314"/>
    </source>
</evidence>
<dbReference type="InterPro" id="IPR009057">
    <property type="entry name" value="Homeodomain-like_sf"/>
</dbReference>
<dbReference type="Pfam" id="PF04255">
    <property type="entry name" value="DUF433"/>
    <property type="match status" value="1"/>
</dbReference>
<dbReference type="SUPFAM" id="SSF46689">
    <property type="entry name" value="Homeodomain-like"/>
    <property type="match status" value="1"/>
</dbReference>
<sequence>MASVSHQQAGVVRTERGLVIAGTRITLYQFIDYIHSGYPLQLIRQYFPQITDEQFEAAISYIEANRTEIEAEYQIVVKKNEEVRQYWEARNSEHFAQIAAMSSKPSKEAIRSKLAAWKAKIESSASE</sequence>
<evidence type="ECO:0000313" key="1">
    <source>
        <dbReference type="EMBL" id="MBH8576382.1"/>
    </source>
</evidence>
<dbReference type="InterPro" id="IPR036388">
    <property type="entry name" value="WH-like_DNA-bd_sf"/>
</dbReference>
<dbReference type="EMBL" id="JAECZA010000229">
    <property type="protein sequence ID" value="MBH8576382.1"/>
    <property type="molecule type" value="Genomic_DNA"/>
</dbReference>
<protein>
    <submittedName>
        <fullName evidence="1">DUF433 domain-containing protein</fullName>
    </submittedName>
</protein>
<dbReference type="Proteomes" id="UP000662314">
    <property type="component" value="Unassembled WGS sequence"/>
</dbReference>
<dbReference type="InterPro" id="IPR007367">
    <property type="entry name" value="DUF433"/>
</dbReference>
<comment type="caution">
    <text evidence="1">The sequence shown here is derived from an EMBL/GenBank/DDBJ whole genome shotgun (WGS) entry which is preliminary data.</text>
</comment>
<dbReference type="AlphaFoldDB" id="A0A8J7LFW0"/>
<organism evidence="1 2">
    <name type="scientific">Dendronalium phyllosphericum CENA369</name>
    <dbReference type="NCBI Taxonomy" id="1725256"/>
    <lineage>
        <taxon>Bacteria</taxon>
        <taxon>Bacillati</taxon>
        <taxon>Cyanobacteriota</taxon>
        <taxon>Cyanophyceae</taxon>
        <taxon>Nostocales</taxon>
        <taxon>Nostocaceae</taxon>
        <taxon>Dendronalium</taxon>
        <taxon>Dendronalium phyllosphericum</taxon>
    </lineage>
</organism>